<dbReference type="EMBL" id="LNYR01000049">
    <property type="protein sequence ID" value="KTD42428.1"/>
    <property type="molecule type" value="Genomic_DNA"/>
</dbReference>
<feature type="transmembrane region" description="Helical" evidence="1">
    <location>
        <begin position="184"/>
        <end position="206"/>
    </location>
</feature>
<evidence type="ECO:0000313" key="3">
    <source>
        <dbReference type="EMBL" id="STY17117.1"/>
    </source>
</evidence>
<proteinExistence type="predicted"/>
<evidence type="ECO:0000256" key="1">
    <source>
        <dbReference type="SAM" id="Phobius"/>
    </source>
</evidence>
<reference evidence="3 5" key="2">
    <citation type="submission" date="2018-06" db="EMBL/GenBank/DDBJ databases">
        <authorList>
            <consortium name="Pathogen Informatics"/>
            <person name="Doyle S."/>
        </authorList>
    </citation>
    <scope>NUCLEOTIDE SEQUENCE [LARGE SCALE GENOMIC DNA]</scope>
    <source>
        <strain evidence="3 5">NCTC12376</strain>
    </source>
</reference>
<keyword evidence="4" id="KW-1185">Reference proteome</keyword>
<dbReference type="AlphaFoldDB" id="A0A378KUD9"/>
<protein>
    <submittedName>
        <fullName evidence="3">Uncharacterized protein</fullName>
    </submittedName>
</protein>
<accession>A0A378KUD9</accession>
<name>A0A378KUD9_9GAMM</name>
<evidence type="ECO:0000313" key="5">
    <source>
        <dbReference type="Proteomes" id="UP000254230"/>
    </source>
</evidence>
<dbReference type="EMBL" id="UGOW01000001">
    <property type="protein sequence ID" value="STY17117.1"/>
    <property type="molecule type" value="Genomic_DNA"/>
</dbReference>
<organism evidence="3 5">
    <name type="scientific">Legionella quateirensis</name>
    <dbReference type="NCBI Taxonomy" id="45072"/>
    <lineage>
        <taxon>Bacteria</taxon>
        <taxon>Pseudomonadati</taxon>
        <taxon>Pseudomonadota</taxon>
        <taxon>Gammaproteobacteria</taxon>
        <taxon>Legionellales</taxon>
        <taxon>Legionellaceae</taxon>
        <taxon>Legionella</taxon>
    </lineage>
</organism>
<evidence type="ECO:0000313" key="2">
    <source>
        <dbReference type="EMBL" id="KTD42428.1"/>
    </source>
</evidence>
<gene>
    <name evidence="2" type="ORF">Lqua_3406</name>
    <name evidence="3" type="ORF">NCTC12376_00911</name>
</gene>
<evidence type="ECO:0000313" key="4">
    <source>
        <dbReference type="Proteomes" id="UP000054639"/>
    </source>
</evidence>
<feature type="transmembrane region" description="Helical" evidence="1">
    <location>
        <begin position="213"/>
        <end position="234"/>
    </location>
</feature>
<keyword evidence="1" id="KW-0472">Membrane</keyword>
<dbReference type="Proteomes" id="UP000254230">
    <property type="component" value="Unassembled WGS sequence"/>
</dbReference>
<keyword evidence="1" id="KW-1133">Transmembrane helix</keyword>
<keyword evidence="1" id="KW-0812">Transmembrane</keyword>
<dbReference type="RefSeq" id="WP_058475517.1">
    <property type="nucleotide sequence ID" value="NZ_CAAAIL010000012.1"/>
</dbReference>
<reference evidence="2 4" key="1">
    <citation type="submission" date="2015-11" db="EMBL/GenBank/DDBJ databases">
        <title>Genomic analysis of 38 Legionella species identifies large and diverse effector repertoires.</title>
        <authorList>
            <person name="Burstein D."/>
            <person name="Amaro F."/>
            <person name="Zusman T."/>
            <person name="Lifshitz Z."/>
            <person name="Cohen O."/>
            <person name="Gilbert J.A."/>
            <person name="Pupko T."/>
            <person name="Shuman H.A."/>
            <person name="Segal G."/>
        </authorList>
    </citation>
    <scope>NUCLEOTIDE SEQUENCE [LARGE SCALE GENOMIC DNA]</scope>
    <source>
        <strain evidence="2 4">ATCC 49507</strain>
    </source>
</reference>
<dbReference type="Proteomes" id="UP000054639">
    <property type="component" value="Unassembled WGS sequence"/>
</dbReference>
<sequence length="265" mass="28814">MKPISATCISKYSQPYPNLEHRYYIQFWLVFTEQEANGTLTIETDESNRNAIRSKFELQNSKSHGEFQPWIKDSWQDALLNAWLRYFNAIGYCAATTNDIIYQLKVQTDGTYFYDLCDTSKKGVTGMLPHGVVHNDDGTQTAVIVVPQVHADRFIDSENSTANNATDKTTARQLPATSFDSFDFHIISGFIFATGIAAVALAFTMLHAVSGGIAGLVAGGLGVAAMLTGGIGLFNLGSVPDNKVIDQTPQPVNSPTGYIASSGQI</sequence>